<gene>
    <name evidence="1" type="ORF">BC349_12010</name>
</gene>
<dbReference type="SUPFAM" id="SSF82185">
    <property type="entry name" value="Histone H3 K4-specific methyltransferase SET7/9 N-terminal domain"/>
    <property type="match status" value="1"/>
</dbReference>
<dbReference type="InterPro" id="IPR036410">
    <property type="entry name" value="HSP_DnaJ_Cys-rich_dom_sf"/>
</dbReference>
<dbReference type="Proteomes" id="UP000765802">
    <property type="component" value="Unassembled WGS sequence"/>
</dbReference>
<protein>
    <recommendedName>
        <fullName evidence="3">MORN repeat protein</fullName>
    </recommendedName>
</protein>
<dbReference type="Gene3D" id="2.10.230.10">
    <property type="entry name" value="Heat shock protein DnaJ, cysteine-rich domain"/>
    <property type="match status" value="1"/>
</dbReference>
<accession>A0ABR7MA04</accession>
<evidence type="ECO:0000313" key="1">
    <source>
        <dbReference type="EMBL" id="MBC6491777.1"/>
    </source>
</evidence>
<organism evidence="1 2">
    <name type="scientific">Flavihumibacter stibioxidans</name>
    <dbReference type="NCBI Taxonomy" id="1834163"/>
    <lineage>
        <taxon>Bacteria</taxon>
        <taxon>Pseudomonadati</taxon>
        <taxon>Bacteroidota</taxon>
        <taxon>Chitinophagia</taxon>
        <taxon>Chitinophagales</taxon>
        <taxon>Chitinophagaceae</taxon>
        <taxon>Flavihumibacter</taxon>
    </lineage>
</organism>
<comment type="caution">
    <text evidence="1">The sequence shown here is derived from an EMBL/GenBank/DDBJ whole genome shotgun (WGS) entry which is preliminary data.</text>
</comment>
<sequence length="573" mass="63722">MLAALKIGGQIIIDMFQKMILIKRLQFLWCCCSFCLLFSTTLPAQEPEGSGLSFLYQLKLPVLPVRQAYPTRPLNEVYPNLAFISKLKEGKVVSIDFGDGMKFDGMVRVKSINKKPAVFLQRGKLTFANGEVMEGWFNYMIYTNWESGTYTFKDGTRAVLTNAMQGVTTKYYFPNGDSCLEERSMNSYIYYSRGASISGNLESGNSSWFDGQVVVKTADQSEYKGRLQHHQPDGLWTFKKNDQHTGSIYFVDGKLWGILPKTGANGTLTLDYYENNRLVQPNVPKIQEGIYCIKGDCKNGKGEAFIQFQGERPWFMLLKAVFKNGLPDGKGEGMWYTHRFEEYGPVSGEMKGFSFHGNCTEMSDSGKSVFTGIMEGNRKVKGLWVRKGGYVFDGLLNDEVYLKGFLRLPNGDSYEGDFDEKGYRGKGVYTMANGNRFESNHWYATEALACTYRPVSGEIKIGEFDVKSRSFAEVDYVTQFKKMVEGIDAARKPSVAVQGNGGGAGQTCGTCNGSGSHIMTCPSCKGDGYRRGWVNLNEHGRSTGTAKCLTCSGRGTIGLAGACRTCRGYGRIN</sequence>
<dbReference type="InterPro" id="IPR001305">
    <property type="entry name" value="HSP_DnaJ_Cys-rich_dom"/>
</dbReference>
<evidence type="ECO:0008006" key="3">
    <source>
        <dbReference type="Google" id="ProtNLM"/>
    </source>
</evidence>
<dbReference type="EMBL" id="MBUA01000023">
    <property type="protein sequence ID" value="MBC6491777.1"/>
    <property type="molecule type" value="Genomic_DNA"/>
</dbReference>
<evidence type="ECO:0000313" key="2">
    <source>
        <dbReference type="Proteomes" id="UP000765802"/>
    </source>
</evidence>
<proteinExistence type="predicted"/>
<name>A0ABR7MA04_9BACT</name>
<dbReference type="CDD" id="cd10719">
    <property type="entry name" value="DnaJ_zf"/>
    <property type="match status" value="1"/>
</dbReference>
<keyword evidence="2" id="KW-1185">Reference proteome</keyword>
<dbReference type="SUPFAM" id="SSF57938">
    <property type="entry name" value="DnaJ/Hsp40 cysteine-rich domain"/>
    <property type="match status" value="1"/>
</dbReference>
<reference evidence="1 2" key="1">
    <citation type="submission" date="2016-07" db="EMBL/GenBank/DDBJ databases">
        <title>Genome analysis of Flavihumibacter stibioxidans YS-17.</title>
        <authorList>
            <person name="Shi K."/>
            <person name="Han Y."/>
            <person name="Wang G."/>
        </authorList>
    </citation>
    <scope>NUCLEOTIDE SEQUENCE [LARGE SCALE GENOMIC DNA]</scope>
    <source>
        <strain evidence="1 2">YS-17</strain>
    </source>
</reference>